<accession>A0ABW1C5M9</accession>
<proteinExistence type="predicted"/>
<evidence type="ECO:0000313" key="6">
    <source>
        <dbReference type="Proteomes" id="UP001596096"/>
    </source>
</evidence>
<dbReference type="PANTHER" id="PTHR43780">
    <property type="entry name" value="1-AMINOCYCLOPROPANE-1-CARBOXYLATE DEAMINASE-RELATED"/>
    <property type="match status" value="1"/>
</dbReference>
<sequence length="364" mass="37546">MAVTPDHRENQGVAPPRAELAVLPTPLVEAPRLAEALGVRGRMLLKRDDLTGFAVAGNKARQLEMLIAAARESGARVLVTGGTPGSNFCQAAAAAAAWAGLRCVLIYAGSPPQTSHPNLLAARHWGAEIRWTHDPDRAFVDVAIERAAGELGQTAFAVPRGGATPLGATGFHLAALELATQLVPQAAPQPGDQTAAQHGPHSEGRSGAQAGAHVEGRLVGPVVVVVAAGSGGTQAGLVSGAVASGRRMLIRGASVSRPPDETARRILELGEGCARLMGTEIPDASDVVVEDARGPGHARPSEEGERAARLALRASGVVLDPVYTAKALGALPRILGERRHDPDLTTVLWHTGGLLDAVAGWEAR</sequence>
<feature type="domain" description="Tryptophan synthase beta chain-like PALP" evidence="4">
    <location>
        <begin position="20"/>
        <end position="352"/>
    </location>
</feature>
<dbReference type="Pfam" id="PF00291">
    <property type="entry name" value="PALP"/>
    <property type="match status" value="1"/>
</dbReference>
<dbReference type="PIRSF" id="PIRSF006278">
    <property type="entry name" value="ACCD_DCysDesulf"/>
    <property type="match status" value="1"/>
</dbReference>
<evidence type="ECO:0000256" key="3">
    <source>
        <dbReference type="SAM" id="MobiDB-lite"/>
    </source>
</evidence>
<organism evidence="5 6">
    <name type="scientific">Nonomuraea harbinensis</name>
    <dbReference type="NCBI Taxonomy" id="1286938"/>
    <lineage>
        <taxon>Bacteria</taxon>
        <taxon>Bacillati</taxon>
        <taxon>Actinomycetota</taxon>
        <taxon>Actinomycetes</taxon>
        <taxon>Streptosporangiales</taxon>
        <taxon>Streptosporangiaceae</taxon>
        <taxon>Nonomuraea</taxon>
    </lineage>
</organism>
<evidence type="ECO:0000259" key="4">
    <source>
        <dbReference type="Pfam" id="PF00291"/>
    </source>
</evidence>
<evidence type="ECO:0000313" key="5">
    <source>
        <dbReference type="EMBL" id="MFC5820305.1"/>
    </source>
</evidence>
<dbReference type="InterPro" id="IPR027278">
    <property type="entry name" value="ACCD_DCysDesulf"/>
</dbReference>
<comment type="cofactor">
    <cofactor evidence="1">
        <name>pyridoxal 5'-phosphate</name>
        <dbReference type="ChEBI" id="CHEBI:597326"/>
    </cofactor>
</comment>
<evidence type="ECO:0000256" key="2">
    <source>
        <dbReference type="ARBA" id="ARBA00022898"/>
    </source>
</evidence>
<dbReference type="RefSeq" id="WP_219545507.1">
    <property type="nucleotide sequence ID" value="NZ_JAHKRN010000016.1"/>
</dbReference>
<evidence type="ECO:0000256" key="1">
    <source>
        <dbReference type="ARBA" id="ARBA00001933"/>
    </source>
</evidence>
<keyword evidence="6" id="KW-1185">Reference proteome</keyword>
<feature type="region of interest" description="Disordered" evidence="3">
    <location>
        <begin position="187"/>
        <end position="211"/>
    </location>
</feature>
<gene>
    <name evidence="5" type="ORF">ACFPUY_34840</name>
</gene>
<dbReference type="InterPro" id="IPR001926">
    <property type="entry name" value="TrpB-like_PALP"/>
</dbReference>
<keyword evidence="2" id="KW-0663">Pyridoxal phosphate</keyword>
<dbReference type="Proteomes" id="UP001596096">
    <property type="component" value="Unassembled WGS sequence"/>
</dbReference>
<name>A0ABW1C5M9_9ACTN</name>
<dbReference type="PANTHER" id="PTHR43780:SF2">
    <property type="entry name" value="1-AMINOCYCLOPROPANE-1-CARBOXYLATE DEAMINASE-RELATED"/>
    <property type="match status" value="1"/>
</dbReference>
<comment type="caution">
    <text evidence="5">The sequence shown here is derived from an EMBL/GenBank/DDBJ whole genome shotgun (WGS) entry which is preliminary data.</text>
</comment>
<protein>
    <submittedName>
        <fullName evidence="5">1-aminocyclopropane-1-carboxylate deaminase/D-cysteine desulfhydrase</fullName>
    </submittedName>
</protein>
<dbReference type="EMBL" id="JBHSNW010000024">
    <property type="protein sequence ID" value="MFC5820305.1"/>
    <property type="molecule type" value="Genomic_DNA"/>
</dbReference>
<reference evidence="6" key="1">
    <citation type="journal article" date="2019" name="Int. J. Syst. Evol. Microbiol.">
        <title>The Global Catalogue of Microorganisms (GCM) 10K type strain sequencing project: providing services to taxonomists for standard genome sequencing and annotation.</title>
        <authorList>
            <consortium name="The Broad Institute Genomics Platform"/>
            <consortium name="The Broad Institute Genome Sequencing Center for Infectious Disease"/>
            <person name="Wu L."/>
            <person name="Ma J."/>
        </authorList>
    </citation>
    <scope>NUCLEOTIDE SEQUENCE [LARGE SCALE GENOMIC DNA]</scope>
    <source>
        <strain evidence="6">CGMCC 4.7106</strain>
    </source>
</reference>